<name>A0AAE6M842_TREPH</name>
<evidence type="ECO:0000313" key="1">
    <source>
        <dbReference type="EMBL" id="QEJ97964.1"/>
    </source>
</evidence>
<dbReference type="Proteomes" id="UP000323594">
    <property type="component" value="Chromosome"/>
</dbReference>
<proteinExistence type="predicted"/>
<dbReference type="AlphaFoldDB" id="A0AAE6M842"/>
<dbReference type="Gene3D" id="2.40.30.200">
    <property type="match status" value="1"/>
</dbReference>
<dbReference type="RefSeq" id="WP_148884529.1">
    <property type="nucleotide sequence ID" value="NZ_CP042817.1"/>
</dbReference>
<gene>
    <name evidence="1" type="ORF">FUT82_08110</name>
</gene>
<protein>
    <submittedName>
        <fullName evidence="1">Phage tail protein</fullName>
    </submittedName>
</protein>
<sequence>MRIYADGKQLDIPVWITATDNTITVNTPSTKINDRDGEYLQGGTYYAVRIFNCSGNIPTDKYKDVEHERSRLFNLLVGKELHVYRDDDDDIFYKCRLEGTVKTTYNDGFNLAKVFGISFQLKAIEPFGFGETVIKKIHALEQKETIHCEGNYPTLPEIELSGIASVKGLLLESGNTYLEVSSKIDIPIGDSLIYKNGLLFLNGEDITINLTDRCILNPLTFQAGKNKLKITITGGTVKITYNGRYM</sequence>
<evidence type="ECO:0000313" key="2">
    <source>
        <dbReference type="Proteomes" id="UP000323594"/>
    </source>
</evidence>
<reference evidence="1 2" key="1">
    <citation type="submission" date="2019-08" db="EMBL/GenBank/DDBJ databases">
        <authorList>
            <person name="Kuhnert P."/>
        </authorList>
    </citation>
    <scope>NUCLEOTIDE SEQUENCE [LARGE SCALE GENOMIC DNA]</scope>
    <source>
        <strain evidence="1 2">B36.5</strain>
    </source>
</reference>
<dbReference type="EMBL" id="CP042817">
    <property type="protein sequence ID" value="QEJ97964.1"/>
    <property type="molecule type" value="Genomic_DNA"/>
</dbReference>
<accession>A0AAE6M842</accession>
<organism evidence="1 2">
    <name type="scientific">Treponema phagedenis</name>
    <dbReference type="NCBI Taxonomy" id="162"/>
    <lineage>
        <taxon>Bacteria</taxon>
        <taxon>Pseudomonadati</taxon>
        <taxon>Spirochaetota</taxon>
        <taxon>Spirochaetia</taxon>
        <taxon>Spirochaetales</taxon>
        <taxon>Treponemataceae</taxon>
        <taxon>Treponema</taxon>
    </lineage>
</organism>